<feature type="binding site" evidence="12">
    <location>
        <position position="271"/>
    </location>
    <ligand>
        <name>[4Fe-4S] cluster</name>
        <dbReference type="ChEBI" id="CHEBI:49883"/>
        <label>2</label>
        <note>4Fe-4S-substrate</note>
    </ligand>
</feature>
<keyword evidence="3 12" id="KW-0949">S-adenosyl-L-methionine</keyword>
<feature type="binding site" evidence="12">
    <location>
        <position position="69"/>
    </location>
    <ligand>
        <name>S-adenosyl-L-methionine</name>
        <dbReference type="ChEBI" id="CHEBI:59789"/>
    </ligand>
</feature>
<comment type="pathway">
    <text evidence="12">Cofactor biosynthesis; molybdopterin biosynthesis.</text>
</comment>
<accession>D3SPF5</accession>
<evidence type="ECO:0000256" key="10">
    <source>
        <dbReference type="ARBA" id="ARBA00023239"/>
    </source>
</evidence>
<dbReference type="Pfam" id="PF04055">
    <property type="entry name" value="Radical_SAM"/>
    <property type="match status" value="1"/>
</dbReference>
<evidence type="ECO:0000256" key="7">
    <source>
        <dbReference type="ARBA" id="ARBA00023014"/>
    </source>
</evidence>
<evidence type="ECO:0000256" key="3">
    <source>
        <dbReference type="ARBA" id="ARBA00022691"/>
    </source>
</evidence>
<feature type="domain" description="Radical SAM core" evidence="13">
    <location>
        <begin position="5"/>
        <end position="220"/>
    </location>
</feature>
<dbReference type="GO" id="GO:0061799">
    <property type="term" value="F:cyclic pyranopterin monophosphate synthase activity"/>
    <property type="evidence" value="ECO:0007669"/>
    <property type="project" value="TreeGrafter"/>
</dbReference>
<dbReference type="CDD" id="cd01335">
    <property type="entry name" value="Radical_SAM"/>
    <property type="match status" value="1"/>
</dbReference>
<keyword evidence="5 12" id="KW-0547">Nucleotide-binding</keyword>
<dbReference type="InterPro" id="IPR010505">
    <property type="entry name" value="MoaA_twitch"/>
</dbReference>
<organism evidence="14 15">
    <name type="scientific">Thermocrinis albus (strain DSM 14484 / JCM 11386 / HI 11/12)</name>
    <dbReference type="NCBI Taxonomy" id="638303"/>
    <lineage>
        <taxon>Bacteria</taxon>
        <taxon>Pseudomonadati</taxon>
        <taxon>Aquificota</taxon>
        <taxon>Aquificia</taxon>
        <taxon>Aquificales</taxon>
        <taxon>Aquificaceae</taxon>
        <taxon>Thermocrinis</taxon>
    </lineage>
</organism>
<feature type="binding site" evidence="12">
    <location>
        <position position="14"/>
    </location>
    <ligand>
        <name>GTP</name>
        <dbReference type="ChEBI" id="CHEBI:37565"/>
    </ligand>
</feature>
<dbReference type="SFLD" id="SFLDS00029">
    <property type="entry name" value="Radical_SAM"/>
    <property type="match status" value="1"/>
</dbReference>
<dbReference type="STRING" id="638303.Thal_0407"/>
<dbReference type="InterPro" id="IPR006638">
    <property type="entry name" value="Elp3/MiaA/NifB-like_rSAM"/>
</dbReference>
<keyword evidence="9 12" id="KW-0501">Molybdenum cofactor biosynthesis</keyword>
<feature type="binding site" evidence="12">
    <location>
        <position position="257"/>
    </location>
    <ligand>
        <name>[4Fe-4S] cluster</name>
        <dbReference type="ChEBI" id="CHEBI:49883"/>
        <label>2</label>
        <note>4Fe-4S-substrate</note>
    </ligand>
</feature>
<evidence type="ECO:0000259" key="13">
    <source>
        <dbReference type="PROSITE" id="PS51918"/>
    </source>
</evidence>
<keyword evidence="8 12" id="KW-0342">GTP-binding</keyword>
<reference evidence="15" key="1">
    <citation type="journal article" date="2010" name="Stand. Genomic Sci.">
        <title>Complete genome sequence of Thermocrinis albus type strain (HI 11/12T).</title>
        <authorList>
            <person name="Wirth R."/>
            <person name="Sikorski J."/>
            <person name="Brambilla E."/>
            <person name="Misra M."/>
            <person name="Lapidus A."/>
            <person name="Copeland A."/>
            <person name="Nolan M."/>
            <person name="Lucas S."/>
            <person name="Chen F."/>
            <person name="Tice H."/>
            <person name="Cheng J.F."/>
            <person name="Han C."/>
            <person name="Detter J.C."/>
            <person name="Tapia R."/>
            <person name="Bruce D."/>
            <person name="Goodwin L."/>
            <person name="Pitluck S."/>
            <person name="Pati A."/>
            <person name="Anderson I."/>
            <person name="Ivanova N."/>
            <person name="Mavromatis K."/>
            <person name="Mikhailova N."/>
            <person name="Chen A."/>
            <person name="Palaniappan K."/>
            <person name="Bilek Y."/>
            <person name="Hader T."/>
            <person name="Land M."/>
            <person name="Hauser L."/>
            <person name="Chang Y.J."/>
            <person name="Jeffries C.D."/>
            <person name="Tindall B.J."/>
            <person name="Rohde M."/>
            <person name="Goker M."/>
            <person name="Bristow J."/>
            <person name="Eisen J.A."/>
            <person name="Markowitz V."/>
            <person name="Hugenholtz P."/>
            <person name="Kyrpides N.C."/>
            <person name="Klenk H.P."/>
        </authorList>
    </citation>
    <scope>NUCLEOTIDE SEQUENCE [LARGE SCALE GENOMIC DNA]</scope>
    <source>
        <strain evidence="15">DSM 14484 / JCM 11386 / HI 11/12</strain>
    </source>
</reference>
<comment type="caution">
    <text evidence="12">Lacks conserved residue(s) required for the propagation of feature annotation.</text>
</comment>
<keyword evidence="2 12" id="KW-0004">4Fe-4S</keyword>
<dbReference type="GO" id="GO:0051539">
    <property type="term" value="F:4 iron, 4 sulfur cluster binding"/>
    <property type="evidence" value="ECO:0007669"/>
    <property type="project" value="UniProtKB-UniRule"/>
</dbReference>
<comment type="function">
    <text evidence="12">Catalyzes the cyclization of GTP to (8S)-3',8-cyclo-7,8-dihydroguanosine 5'-triphosphate.</text>
</comment>
<dbReference type="KEGG" id="tal:Thal_0407"/>
<evidence type="ECO:0000256" key="2">
    <source>
        <dbReference type="ARBA" id="ARBA00022485"/>
    </source>
</evidence>
<dbReference type="InterPro" id="IPR013785">
    <property type="entry name" value="Aldolase_TIM"/>
</dbReference>
<dbReference type="SUPFAM" id="SSF102114">
    <property type="entry name" value="Radical SAM enzymes"/>
    <property type="match status" value="1"/>
</dbReference>
<dbReference type="PROSITE" id="PS51918">
    <property type="entry name" value="RADICAL_SAM"/>
    <property type="match status" value="1"/>
</dbReference>
<dbReference type="HOGENOM" id="CLU_009273_0_1_0"/>
<dbReference type="EC" id="4.1.99.22" evidence="1 12"/>
<dbReference type="NCBIfam" id="TIGR02666">
    <property type="entry name" value="moaA"/>
    <property type="match status" value="1"/>
</dbReference>
<comment type="cofactor">
    <cofactor evidence="12">
        <name>[4Fe-4S] cluster</name>
        <dbReference type="ChEBI" id="CHEBI:49883"/>
    </cofactor>
    <text evidence="12">Binds 2 [4Fe-4S] clusters. Binds 1 [4Fe-4S] cluster coordinated with 3 cysteines and an exchangeable S-adenosyl-L-methionine and 1 [4Fe-4S] cluster coordinated with 3 cysteines and the GTP-derived substrate.</text>
</comment>
<dbReference type="InterPro" id="IPR058240">
    <property type="entry name" value="rSAM_sf"/>
</dbReference>
<keyword evidence="10 12" id="KW-0456">Lyase</keyword>
<evidence type="ECO:0000256" key="1">
    <source>
        <dbReference type="ARBA" id="ARBA00012167"/>
    </source>
</evidence>
<dbReference type="PANTHER" id="PTHR22960">
    <property type="entry name" value="MOLYBDOPTERIN COFACTOR SYNTHESIS PROTEIN A"/>
    <property type="match status" value="1"/>
</dbReference>
<dbReference type="Proteomes" id="UP000002043">
    <property type="component" value="Chromosome"/>
</dbReference>
<keyword evidence="4 12" id="KW-0479">Metal-binding</keyword>
<dbReference type="InterPro" id="IPR000385">
    <property type="entry name" value="MoaA_NifB_PqqE_Fe-S-bd_CS"/>
</dbReference>
<evidence type="ECO:0000256" key="4">
    <source>
        <dbReference type="ARBA" id="ARBA00022723"/>
    </source>
</evidence>
<dbReference type="InterPro" id="IPR007197">
    <property type="entry name" value="rSAM"/>
</dbReference>
<feature type="binding site" evidence="12">
    <location>
        <position position="190"/>
    </location>
    <ligand>
        <name>S-adenosyl-L-methionine</name>
        <dbReference type="ChEBI" id="CHEBI:59789"/>
    </ligand>
</feature>
<dbReference type="SFLD" id="SFLDG01067">
    <property type="entry name" value="SPASM/twitch_domain_containing"/>
    <property type="match status" value="1"/>
</dbReference>
<feature type="binding site" evidence="12">
    <location>
        <position position="21"/>
    </location>
    <ligand>
        <name>[4Fe-4S] cluster</name>
        <dbReference type="ChEBI" id="CHEBI:49883"/>
        <label>1</label>
        <note>4Fe-4S-S-AdoMet</note>
    </ligand>
</feature>
<name>D3SPF5_THEAH</name>
<dbReference type="RefSeq" id="WP_012991449.1">
    <property type="nucleotide sequence ID" value="NC_013894.1"/>
</dbReference>
<dbReference type="Gene3D" id="3.20.20.70">
    <property type="entry name" value="Aldolase class I"/>
    <property type="match status" value="1"/>
</dbReference>
<comment type="catalytic activity">
    <reaction evidence="11 12">
        <text>GTP + AH2 + S-adenosyl-L-methionine = (8S)-3',8-cyclo-7,8-dihydroguanosine 5'-triphosphate + 5'-deoxyadenosine + L-methionine + A + H(+)</text>
        <dbReference type="Rhea" id="RHEA:49576"/>
        <dbReference type="ChEBI" id="CHEBI:13193"/>
        <dbReference type="ChEBI" id="CHEBI:15378"/>
        <dbReference type="ChEBI" id="CHEBI:17319"/>
        <dbReference type="ChEBI" id="CHEBI:17499"/>
        <dbReference type="ChEBI" id="CHEBI:37565"/>
        <dbReference type="ChEBI" id="CHEBI:57844"/>
        <dbReference type="ChEBI" id="CHEBI:59789"/>
        <dbReference type="ChEBI" id="CHEBI:131766"/>
        <dbReference type="EC" id="4.1.99.22"/>
    </reaction>
</comment>
<dbReference type="EMBL" id="CP001931">
    <property type="protein sequence ID" value="ADC89042.1"/>
    <property type="molecule type" value="Genomic_DNA"/>
</dbReference>
<keyword evidence="7 12" id="KW-0411">Iron-sulfur</keyword>
<feature type="binding site" evidence="12">
    <location>
        <position position="25"/>
    </location>
    <ligand>
        <name>[4Fe-4S] cluster</name>
        <dbReference type="ChEBI" id="CHEBI:49883"/>
        <label>1</label>
        <note>4Fe-4S-S-AdoMet</note>
    </ligand>
</feature>
<feature type="binding site" evidence="12">
    <location>
        <position position="94"/>
    </location>
    <ligand>
        <name>GTP</name>
        <dbReference type="ChEBI" id="CHEBI:37565"/>
    </ligand>
</feature>
<evidence type="ECO:0000256" key="5">
    <source>
        <dbReference type="ARBA" id="ARBA00022741"/>
    </source>
</evidence>
<feature type="binding site" evidence="12">
    <location>
        <position position="118"/>
    </location>
    <ligand>
        <name>S-adenosyl-L-methionine</name>
        <dbReference type="ChEBI" id="CHEBI:59789"/>
    </ligand>
</feature>
<dbReference type="Pfam" id="PF06463">
    <property type="entry name" value="Mob_synth_C"/>
    <property type="match status" value="1"/>
</dbReference>
<evidence type="ECO:0000256" key="6">
    <source>
        <dbReference type="ARBA" id="ARBA00023004"/>
    </source>
</evidence>
<evidence type="ECO:0000256" key="11">
    <source>
        <dbReference type="ARBA" id="ARBA00048697"/>
    </source>
</evidence>
<dbReference type="InterPro" id="IPR050105">
    <property type="entry name" value="MoCo_biosynth_MoaA/MoaC"/>
</dbReference>
<dbReference type="HAMAP" id="MF_01225_B">
    <property type="entry name" value="MoaA_B"/>
    <property type="match status" value="1"/>
</dbReference>
<comment type="similarity">
    <text evidence="12">Belongs to the radical SAM superfamily. MoaA family.</text>
</comment>
<dbReference type="eggNOG" id="COG2896">
    <property type="taxonomic scope" value="Bacteria"/>
</dbReference>
<sequence>MIRDSLGRELRDLRISVTDRCNFRCSFCMPDGHQYEFFPKEEILTFEEITRVVKVSKSLGVRKVRITGGEPLLRRDIEKLISMISPFVEDVSLTTNGFLLKEKASSLKEAGLKRVTVSFHSLRDEVFSALVGRSVRVAHILEGIEEAIKVGLTPVKVNVCVVKGINDDEILSIAKFFKDMGVVVRFIEFMDVGNLNGWSLDKVVSAQEIVNTIAQHMKIRPIGRSYRGETALRYVYEDDGREFGVIASVTQPFCGDCNRLRLTADGKLLTCLFATDGHDIKKLLRMGASDEELAEFIVEVWQGRKDRYSEERLLLLQKGSVPRKVEMFKVGG</sequence>
<gene>
    <name evidence="12" type="primary">moaA</name>
    <name evidence="14" type="ordered locus">Thal_0407</name>
</gene>
<evidence type="ECO:0000256" key="12">
    <source>
        <dbReference type="HAMAP-Rule" id="MF_01225"/>
    </source>
</evidence>
<dbReference type="OrthoDB" id="9763993at2"/>
<dbReference type="AlphaFoldDB" id="D3SPF5"/>
<proteinExistence type="inferred from homology"/>
<feature type="binding site" evidence="12">
    <location>
        <begin position="259"/>
        <end position="261"/>
    </location>
    <ligand>
        <name>GTP</name>
        <dbReference type="ChEBI" id="CHEBI:37565"/>
    </ligand>
</feature>
<feature type="binding site" evidence="12">
    <location>
        <position position="65"/>
    </location>
    <ligand>
        <name>GTP</name>
        <dbReference type="ChEBI" id="CHEBI:37565"/>
    </ligand>
</feature>
<evidence type="ECO:0000256" key="8">
    <source>
        <dbReference type="ARBA" id="ARBA00023134"/>
    </source>
</evidence>
<dbReference type="GO" id="GO:0005525">
    <property type="term" value="F:GTP binding"/>
    <property type="evidence" value="ECO:0007669"/>
    <property type="project" value="UniProtKB-UniRule"/>
</dbReference>
<keyword evidence="6 12" id="KW-0408">Iron</keyword>
<dbReference type="SFLD" id="SFLDG01383">
    <property type="entry name" value="cyclic_pyranopterin_phosphate"/>
    <property type="match status" value="1"/>
</dbReference>
<evidence type="ECO:0000313" key="15">
    <source>
        <dbReference type="Proteomes" id="UP000002043"/>
    </source>
</evidence>
<feature type="binding site" evidence="12">
    <location>
        <position position="156"/>
    </location>
    <ligand>
        <name>GTP</name>
        <dbReference type="ChEBI" id="CHEBI:37565"/>
    </ligand>
</feature>
<dbReference type="UniPathway" id="UPA00344"/>
<dbReference type="InterPro" id="IPR013483">
    <property type="entry name" value="MoaA"/>
</dbReference>
<dbReference type="InterPro" id="IPR040064">
    <property type="entry name" value="MoaA-like"/>
</dbReference>
<evidence type="ECO:0000256" key="9">
    <source>
        <dbReference type="ARBA" id="ARBA00023150"/>
    </source>
</evidence>
<comment type="subunit">
    <text evidence="12">Monomer and homodimer.</text>
</comment>
<dbReference type="GO" id="GO:1904047">
    <property type="term" value="F:S-adenosyl-L-methionine binding"/>
    <property type="evidence" value="ECO:0007669"/>
    <property type="project" value="UniProtKB-UniRule"/>
</dbReference>
<dbReference type="SMART" id="SM00729">
    <property type="entry name" value="Elp3"/>
    <property type="match status" value="1"/>
</dbReference>
<feature type="binding site" evidence="12">
    <location>
        <position position="254"/>
    </location>
    <ligand>
        <name>[4Fe-4S] cluster</name>
        <dbReference type="ChEBI" id="CHEBI:49883"/>
        <label>2</label>
        <note>4Fe-4S-substrate</note>
    </ligand>
</feature>
<dbReference type="SFLD" id="SFLDG01386">
    <property type="entry name" value="main_SPASM_domain-containing"/>
    <property type="match status" value="1"/>
</dbReference>
<dbReference type="GO" id="GO:0006777">
    <property type="term" value="P:Mo-molybdopterin cofactor biosynthetic process"/>
    <property type="evidence" value="ECO:0007669"/>
    <property type="project" value="UniProtKB-UniRule"/>
</dbReference>
<evidence type="ECO:0000313" key="14">
    <source>
        <dbReference type="EMBL" id="ADC89042.1"/>
    </source>
</evidence>
<dbReference type="PROSITE" id="PS01305">
    <property type="entry name" value="MOAA_NIFB_PQQE"/>
    <property type="match status" value="1"/>
</dbReference>
<feature type="binding site" evidence="12">
    <location>
        <position position="28"/>
    </location>
    <ligand>
        <name>[4Fe-4S] cluster</name>
        <dbReference type="ChEBI" id="CHEBI:49883"/>
        <label>1</label>
        <note>4Fe-4S-S-AdoMet</note>
    </ligand>
</feature>
<keyword evidence="15" id="KW-1185">Reference proteome</keyword>
<dbReference type="CDD" id="cd21117">
    <property type="entry name" value="Twitch_MoaA"/>
    <property type="match status" value="1"/>
</dbReference>
<dbReference type="NCBIfam" id="NF001199">
    <property type="entry name" value="PRK00164.2-1"/>
    <property type="match status" value="1"/>
</dbReference>
<protein>
    <recommendedName>
        <fullName evidence="1 12">GTP 3',8-cyclase</fullName>
        <ecNumber evidence="1 12">4.1.99.22</ecNumber>
    </recommendedName>
    <alternativeName>
        <fullName evidence="12">Molybdenum cofactor biosynthesis protein A</fullName>
    </alternativeName>
</protein>
<dbReference type="GO" id="GO:0061798">
    <property type="term" value="F:GTP 3',8'-cyclase activity"/>
    <property type="evidence" value="ECO:0007669"/>
    <property type="project" value="UniProtKB-UniRule"/>
</dbReference>
<dbReference type="GO" id="GO:0046872">
    <property type="term" value="F:metal ion binding"/>
    <property type="evidence" value="ECO:0007669"/>
    <property type="project" value="UniProtKB-KW"/>
</dbReference>
<dbReference type="PANTHER" id="PTHR22960:SF0">
    <property type="entry name" value="MOLYBDENUM COFACTOR BIOSYNTHESIS PROTEIN 1"/>
    <property type="match status" value="1"/>
</dbReference>